<dbReference type="Proteomes" id="UP001057868">
    <property type="component" value="Unassembled WGS sequence"/>
</dbReference>
<protein>
    <submittedName>
        <fullName evidence="2">Uncharacterized protein</fullName>
    </submittedName>
</protein>
<keyword evidence="1" id="KW-0812">Transmembrane</keyword>
<accession>A0A9W6D9A3</accession>
<evidence type="ECO:0000313" key="2">
    <source>
        <dbReference type="EMBL" id="GKU23493.1"/>
    </source>
</evidence>
<reference evidence="2" key="1">
    <citation type="journal article" date="2023" name="Int. J. Syst. Evol. Microbiol.">
        <title>&lt;i&gt;Clostridium folliculivorans&lt;/i&gt; sp. nov., isolated from soil samples of an organic paddy in Japan.</title>
        <authorList>
            <person name="Tazawa J."/>
            <person name="Kobayashi H."/>
            <person name="Tanizawa Y."/>
            <person name="Uchino A."/>
            <person name="Tanaka F."/>
            <person name="Urashima Y."/>
            <person name="Miura S."/>
            <person name="Sakamoto M."/>
            <person name="Ohkuma M."/>
            <person name="Tohno M."/>
        </authorList>
    </citation>
    <scope>NUCLEOTIDE SEQUENCE</scope>
    <source>
        <strain evidence="2">D1-1</strain>
    </source>
</reference>
<gene>
    <name evidence="2" type="ORF">CFOLD11_03190</name>
</gene>
<name>A0A9W6D9A3_9CLOT</name>
<keyword evidence="1" id="KW-0472">Membrane</keyword>
<evidence type="ECO:0000313" key="3">
    <source>
        <dbReference type="Proteomes" id="UP001057868"/>
    </source>
</evidence>
<comment type="caution">
    <text evidence="2">The sequence shown here is derived from an EMBL/GenBank/DDBJ whole genome shotgun (WGS) entry which is preliminary data.</text>
</comment>
<keyword evidence="1" id="KW-1133">Transmembrane helix</keyword>
<feature type="transmembrane region" description="Helical" evidence="1">
    <location>
        <begin position="28"/>
        <end position="49"/>
    </location>
</feature>
<keyword evidence="3" id="KW-1185">Reference proteome</keyword>
<organism evidence="2 3">
    <name type="scientific">Clostridium folliculivorans</name>
    <dbReference type="NCBI Taxonomy" id="2886038"/>
    <lineage>
        <taxon>Bacteria</taxon>
        <taxon>Bacillati</taxon>
        <taxon>Bacillota</taxon>
        <taxon>Clostridia</taxon>
        <taxon>Eubacteriales</taxon>
        <taxon>Clostridiaceae</taxon>
        <taxon>Clostridium</taxon>
    </lineage>
</organism>
<sequence>MFQHFGWHNKRKTIIKISVDLDDRFTEIFLYILYVICLCLIISTVFYHYNLNLEIIETRLSTVSFDLLD</sequence>
<dbReference type="EMBL" id="BQXY01000001">
    <property type="protein sequence ID" value="GKU23493.1"/>
    <property type="molecule type" value="Genomic_DNA"/>
</dbReference>
<dbReference type="AlphaFoldDB" id="A0A9W6D9A3"/>
<proteinExistence type="predicted"/>
<evidence type="ECO:0000256" key="1">
    <source>
        <dbReference type="SAM" id="Phobius"/>
    </source>
</evidence>